<dbReference type="GeneID" id="20323238"/>
<dbReference type="AlphaFoldDB" id="A0A075A6A7"/>
<name>A0A075A6A7_OPIVI</name>
<organism evidence="1 2">
    <name type="scientific">Opisthorchis viverrini</name>
    <name type="common">Southeast Asian liver fluke</name>
    <dbReference type="NCBI Taxonomy" id="6198"/>
    <lineage>
        <taxon>Eukaryota</taxon>
        <taxon>Metazoa</taxon>
        <taxon>Spiralia</taxon>
        <taxon>Lophotrochozoa</taxon>
        <taxon>Platyhelminthes</taxon>
        <taxon>Trematoda</taxon>
        <taxon>Digenea</taxon>
        <taxon>Opisthorchiida</taxon>
        <taxon>Opisthorchiata</taxon>
        <taxon>Opisthorchiidae</taxon>
        <taxon>Opisthorchis</taxon>
    </lineage>
</organism>
<reference evidence="1 2" key="1">
    <citation type="submission" date="2013-11" db="EMBL/GenBank/DDBJ databases">
        <title>Opisthorchis viverrini - life in the bile duct.</title>
        <authorList>
            <person name="Young N.D."/>
            <person name="Nagarajan N."/>
            <person name="Lin S.J."/>
            <person name="Korhonen P.K."/>
            <person name="Jex A.R."/>
            <person name="Hall R.S."/>
            <person name="Safavi-Hemami H."/>
            <person name="Kaewkong W."/>
            <person name="Bertrand D."/>
            <person name="Gao S."/>
            <person name="Seet Q."/>
            <person name="Wongkham S."/>
            <person name="Teh B.T."/>
            <person name="Wongkham C."/>
            <person name="Intapan P.M."/>
            <person name="Maleewong W."/>
            <person name="Yang X."/>
            <person name="Hu M."/>
            <person name="Wang Z."/>
            <person name="Hofmann A."/>
            <person name="Sternberg P.W."/>
            <person name="Tan P."/>
            <person name="Wang J."/>
            <person name="Gasser R.B."/>
        </authorList>
    </citation>
    <scope>NUCLEOTIDE SEQUENCE [LARGE SCALE GENOMIC DNA]</scope>
</reference>
<dbReference type="EMBL" id="KL596871">
    <property type="protein sequence ID" value="KER22979.1"/>
    <property type="molecule type" value="Genomic_DNA"/>
</dbReference>
<protein>
    <submittedName>
        <fullName evidence="1">Uncharacterized protein</fullName>
    </submittedName>
</protein>
<dbReference type="CTD" id="20323238"/>
<dbReference type="KEGG" id="ovi:T265_09059"/>
<evidence type="ECO:0000313" key="1">
    <source>
        <dbReference type="EMBL" id="KER22979.1"/>
    </source>
</evidence>
<gene>
    <name evidence="1" type="ORF">T265_09059</name>
</gene>
<keyword evidence="2" id="KW-1185">Reference proteome</keyword>
<dbReference type="RefSeq" id="XP_009173292.1">
    <property type="nucleotide sequence ID" value="XM_009175028.1"/>
</dbReference>
<sequence>MAFANMPVLVICGAQERLRSRPLKLHPPVAFPRIYINARDLHVAEHSSECKSPASVPFCIYDQ</sequence>
<accession>A0A075A6A7</accession>
<proteinExistence type="predicted"/>
<evidence type="ECO:0000313" key="2">
    <source>
        <dbReference type="Proteomes" id="UP000054324"/>
    </source>
</evidence>
<dbReference type="Proteomes" id="UP000054324">
    <property type="component" value="Unassembled WGS sequence"/>
</dbReference>